<dbReference type="InterPro" id="IPR012334">
    <property type="entry name" value="Pectin_lyas_fold"/>
</dbReference>
<dbReference type="SUPFAM" id="SSF51126">
    <property type="entry name" value="Pectin lyase-like"/>
    <property type="match status" value="2"/>
</dbReference>
<proteinExistence type="predicted"/>
<name>A0A7W5EVM4_9GAMM</name>
<evidence type="ECO:0000313" key="2">
    <source>
        <dbReference type="Proteomes" id="UP000518892"/>
    </source>
</evidence>
<gene>
    <name evidence="1" type="ORF">FHR97_003127</name>
</gene>
<dbReference type="RefSeq" id="WP_183384706.1">
    <property type="nucleotide sequence ID" value="NZ_JACHXR010000010.1"/>
</dbReference>
<keyword evidence="2" id="KW-1185">Reference proteome</keyword>
<evidence type="ECO:0000313" key="1">
    <source>
        <dbReference type="EMBL" id="MBB3232259.1"/>
    </source>
</evidence>
<dbReference type="Proteomes" id="UP000518892">
    <property type="component" value="Unassembled WGS sequence"/>
</dbReference>
<dbReference type="AlphaFoldDB" id="A0A7W5EVM4"/>
<dbReference type="Gene3D" id="2.160.20.10">
    <property type="entry name" value="Single-stranded right-handed beta-helix, Pectin lyase-like"/>
    <property type="match status" value="1"/>
</dbReference>
<sequence>MKRRITREHDARQGYGGVYWEGGGAITDADLNAAFDANREKDEALARVWVAPAGSADDGWRAGGLRNVAGMVDFDLAAGHYLLDGDLLRNPQSYAFIEQPHGLSAALEPDMALDWPAEDEIADAGGERFDAVVIDSRTLAVTVVEDSELDEVAMRSDPATRVRPSPKVRILPGVSPSCAEARPQVMDLLAGDCAEVELPSPAIRPRGRLRVHLGTVEEPDNPCAPEQALGYFGRLNHTIKVMLTAPDRFVWAYRNGGELYRATLDDDATLRIVTPFDDSSRFPVSGQIAELLTWDSRLPNGEVTAAPLGRFHAIQAGYTPGDETLELAAPVDTDLRDWYDAQGDGTFLFVRFWEPPAIAMQTSTATGADVPLADTGVRLDFVEAGCAGDQWTFSVRANVNDSVFPQRMLEAGGQPPGDIRRAADLIALIHWQLEGGEVVGHIHDCRRKIRPLWKLRGCCTVTVGNGVSSFGDVDRLEDAIAALPHEGGRICLLPGIHTGGAALRNRIDITIEGCRGQTRLVQGPGDGPALTIEDCAGVTIRDFTIEDGNRLAVAAARTSRLTLERIDTVGRGSAISLVDGSGTRVGHSHFLAEEEAAIIPAEDYAALRPLAFVGGEDLVISDNRFRCDTSRLTLMSLGGLQIASGSRGVTIARNVIRGGLGHGVTLCHLNLIRVLGLVYGEAELVAELGAAMMQAVDERATWSENSREATVAGSDLLEHGEVPSEAARELISNATFSFIENPIGITQVALQGCLGIDPTLTLPEPDDDDDDWTLYVPAGAVSHVHIVDNEIANMGGSGISIPSWNLSLRPTAGECIVEGLAAERNHIANCARVAVASTLDDDLQEIGFGGIALQVVRGAMIGSNIIQGIGTGHRSPSAGIYFSEVQTCHIHDNQILEVGRLERSGNRNILGVSGGILIDGATSVWGPPVTGGSIRDYMAEQGNLSGEVLAAVGEEHPASGGSGAGMVRDGDFAARAESIAQLLELPRTEALRIQNNQVAVNSGMSLDVRGAGSFHIADNHLTTLAARLNPARPRLASAVSVVNSEFPFVETLVWLMALFRIFEIEFGKFGSNYLLQILVAATTQVSAQRDRGVIQLQNNHIRTENFVRGDDSLALVTVVSPYDVQISDNTLKSVHSDTGAFLHLLATGALSLQCLSNRIESRPQAGVLGAALTAGRDNTTFLNHASHGIAQMRLTPAAPSGPGNIHP</sequence>
<accession>A0A7W5EVM4</accession>
<dbReference type="SMART" id="SM00710">
    <property type="entry name" value="PbH1"/>
    <property type="match status" value="5"/>
</dbReference>
<organism evidence="1 2">
    <name type="scientific">Halomonas stenophila</name>
    <dbReference type="NCBI Taxonomy" id="795312"/>
    <lineage>
        <taxon>Bacteria</taxon>
        <taxon>Pseudomonadati</taxon>
        <taxon>Pseudomonadota</taxon>
        <taxon>Gammaproteobacteria</taxon>
        <taxon>Oceanospirillales</taxon>
        <taxon>Halomonadaceae</taxon>
        <taxon>Halomonas</taxon>
    </lineage>
</organism>
<protein>
    <recommendedName>
        <fullName evidence="3">Right handed beta helix domain-containing protein</fullName>
    </recommendedName>
</protein>
<dbReference type="InterPro" id="IPR006626">
    <property type="entry name" value="PbH1"/>
</dbReference>
<reference evidence="1 2" key="1">
    <citation type="submission" date="2020-08" db="EMBL/GenBank/DDBJ databases">
        <title>Genomic Encyclopedia of Type Strains, Phase III (KMG-III): the genomes of soil and plant-associated and newly described type strains.</title>
        <authorList>
            <person name="Whitman W."/>
        </authorList>
    </citation>
    <scope>NUCLEOTIDE SEQUENCE [LARGE SCALE GENOMIC DNA]</scope>
    <source>
        <strain evidence="1 2">CECT 7744</strain>
    </source>
</reference>
<dbReference type="EMBL" id="JACHXR010000010">
    <property type="protein sequence ID" value="MBB3232259.1"/>
    <property type="molecule type" value="Genomic_DNA"/>
</dbReference>
<evidence type="ECO:0008006" key="3">
    <source>
        <dbReference type="Google" id="ProtNLM"/>
    </source>
</evidence>
<comment type="caution">
    <text evidence="1">The sequence shown here is derived from an EMBL/GenBank/DDBJ whole genome shotgun (WGS) entry which is preliminary data.</text>
</comment>
<dbReference type="InterPro" id="IPR011050">
    <property type="entry name" value="Pectin_lyase_fold/virulence"/>
</dbReference>